<feature type="binding site" evidence="15">
    <location>
        <position position="321"/>
    </location>
    <ligand>
        <name>Mg(2+)</name>
        <dbReference type="ChEBI" id="CHEBI:18420"/>
        <label>1</label>
    </ligand>
</feature>
<evidence type="ECO:0000256" key="13">
    <source>
        <dbReference type="PIRSR" id="PIRSR039102-1"/>
    </source>
</evidence>
<dbReference type="GO" id="GO:0005524">
    <property type="term" value="F:ATP binding"/>
    <property type="evidence" value="ECO:0007669"/>
    <property type="project" value="UniProtKB-UniRule"/>
</dbReference>
<dbReference type="Gene3D" id="3.30.1490.20">
    <property type="entry name" value="ATP-grasp fold, A domain"/>
    <property type="match status" value="1"/>
</dbReference>
<feature type="active site" evidence="13">
    <location>
        <position position="26"/>
    </location>
</feature>
<dbReference type="GO" id="GO:0071555">
    <property type="term" value="P:cell wall organization"/>
    <property type="evidence" value="ECO:0007669"/>
    <property type="project" value="UniProtKB-KW"/>
</dbReference>
<evidence type="ECO:0000256" key="8">
    <source>
        <dbReference type="ARBA" id="ARBA00022960"/>
    </source>
</evidence>
<keyword evidence="7 15" id="KW-0460">Magnesium</keyword>
<feature type="binding site" evidence="15">
    <location>
        <position position="334"/>
    </location>
    <ligand>
        <name>Mg(2+)</name>
        <dbReference type="ChEBI" id="CHEBI:18420"/>
        <label>2</label>
    </ligand>
</feature>
<dbReference type="InterPro" id="IPR011127">
    <property type="entry name" value="Dala_Dala_lig_N"/>
</dbReference>
<dbReference type="PROSITE" id="PS50975">
    <property type="entry name" value="ATP_GRASP"/>
    <property type="match status" value="1"/>
</dbReference>
<dbReference type="HAMAP" id="MF_00047">
    <property type="entry name" value="Dala_Dala_lig"/>
    <property type="match status" value="1"/>
</dbReference>
<evidence type="ECO:0000256" key="3">
    <source>
        <dbReference type="ARBA" id="ARBA00022598"/>
    </source>
</evidence>
<dbReference type="InterPro" id="IPR011095">
    <property type="entry name" value="Dala_Dala_lig_C"/>
</dbReference>
<name>A0A853DDG8_9MICO</name>
<dbReference type="RefSeq" id="WP_179479673.1">
    <property type="nucleotide sequence ID" value="NZ_JACCFW010000001.1"/>
</dbReference>
<accession>A0A853DDG8</accession>
<proteinExistence type="inferred from homology"/>
<evidence type="ECO:0000256" key="15">
    <source>
        <dbReference type="PIRSR" id="PIRSR039102-3"/>
    </source>
</evidence>
<comment type="pathway">
    <text evidence="12">Cell wall biogenesis; peptidoglycan biosynthesis.</text>
</comment>
<sequence length="377" mass="40509">MSLSPSQRPESRKPVVALIFGGRSSEHEVSCATAASVLRSIDRSRYDVLPIGIRKDGRWVLVADDPEPLQLTAGRSPEVSGDQAVALPTDPTQRSLVVLEPGAPPRQLSEVDVVFPLLHGPFGEDGTLQGLLELSDVRYVGCGVSASAVMMDKALMKVVFAGNGLPIGPYTVITDKAWRRDSAACLDAAGALGRPVFVKPARAGSSMGVVRVDDPADLRAAIESARLHDPKVLVEAAVEGREVECGVLEGRGSDAPRASQVGEIEVADGRHEFYDFEAKYLDGSARLTCPANLPDAVRDEIRELSVKAFEAAGCEGLARVDWWYRPDGSLVLNEINTMPGFTPQSMFPVVWAQAGLDYPSLISELLELALDRRVGLR</sequence>
<dbReference type="SUPFAM" id="SSF52440">
    <property type="entry name" value="PreATP-grasp domain"/>
    <property type="match status" value="1"/>
</dbReference>
<evidence type="ECO:0000259" key="17">
    <source>
        <dbReference type="PROSITE" id="PS50975"/>
    </source>
</evidence>
<dbReference type="AlphaFoldDB" id="A0A853DDG8"/>
<keyword evidence="5 14" id="KW-0547">Nucleotide-binding</keyword>
<comment type="caution">
    <text evidence="18">The sequence shown here is derived from an EMBL/GenBank/DDBJ whole genome shotgun (WGS) entry which is preliminary data.</text>
</comment>
<dbReference type="Pfam" id="PF07478">
    <property type="entry name" value="Dala_Dala_lig_C"/>
    <property type="match status" value="1"/>
</dbReference>
<dbReference type="GO" id="GO:0005829">
    <property type="term" value="C:cytosol"/>
    <property type="evidence" value="ECO:0007669"/>
    <property type="project" value="TreeGrafter"/>
</dbReference>
<dbReference type="EC" id="6.3.2.4" evidence="12"/>
<evidence type="ECO:0000256" key="2">
    <source>
        <dbReference type="ARBA" id="ARBA00010871"/>
    </source>
</evidence>
<protein>
    <recommendedName>
        <fullName evidence="12">D-alanine--D-alanine ligase</fullName>
        <ecNumber evidence="12">6.3.2.4</ecNumber>
    </recommendedName>
    <alternativeName>
        <fullName evidence="12">D-Ala-D-Ala ligase</fullName>
    </alternativeName>
    <alternativeName>
        <fullName evidence="12">D-alanylalanine synthetase</fullName>
    </alternativeName>
</protein>
<dbReference type="GO" id="GO:0008360">
    <property type="term" value="P:regulation of cell shape"/>
    <property type="evidence" value="ECO:0007669"/>
    <property type="project" value="UniProtKB-KW"/>
</dbReference>
<dbReference type="NCBIfam" id="NF002378">
    <property type="entry name" value="PRK01372.1"/>
    <property type="match status" value="1"/>
</dbReference>
<evidence type="ECO:0000256" key="7">
    <source>
        <dbReference type="ARBA" id="ARBA00022842"/>
    </source>
</evidence>
<dbReference type="PROSITE" id="PS00843">
    <property type="entry name" value="DALA_DALA_LIGASE_1"/>
    <property type="match status" value="1"/>
</dbReference>
<dbReference type="Proteomes" id="UP000571817">
    <property type="component" value="Unassembled WGS sequence"/>
</dbReference>
<dbReference type="PANTHER" id="PTHR23132:SF25">
    <property type="entry name" value="D-ALANINE--D-ALANINE LIGASE A"/>
    <property type="match status" value="1"/>
</dbReference>
<keyword evidence="9 12" id="KW-0573">Peptidoglycan synthesis</keyword>
<dbReference type="InterPro" id="IPR005905">
    <property type="entry name" value="D_ala_D_ala"/>
</dbReference>
<evidence type="ECO:0000256" key="4">
    <source>
        <dbReference type="ARBA" id="ARBA00022723"/>
    </source>
</evidence>
<dbReference type="InterPro" id="IPR000291">
    <property type="entry name" value="D-Ala_lig_Van_CS"/>
</dbReference>
<dbReference type="UniPathway" id="UPA00219"/>
<dbReference type="PIRSF" id="PIRSF039102">
    <property type="entry name" value="Ddl/VanB"/>
    <property type="match status" value="1"/>
</dbReference>
<comment type="catalytic activity">
    <reaction evidence="12">
        <text>2 D-alanine + ATP = D-alanyl-D-alanine + ADP + phosphate + H(+)</text>
        <dbReference type="Rhea" id="RHEA:11224"/>
        <dbReference type="ChEBI" id="CHEBI:15378"/>
        <dbReference type="ChEBI" id="CHEBI:30616"/>
        <dbReference type="ChEBI" id="CHEBI:43474"/>
        <dbReference type="ChEBI" id="CHEBI:57416"/>
        <dbReference type="ChEBI" id="CHEBI:57822"/>
        <dbReference type="ChEBI" id="CHEBI:456216"/>
        <dbReference type="EC" id="6.3.2.4"/>
    </reaction>
</comment>
<keyword evidence="12" id="KW-0963">Cytoplasm</keyword>
<comment type="cofactor">
    <cofactor evidence="15">
        <name>Mg(2+)</name>
        <dbReference type="ChEBI" id="CHEBI:18420"/>
    </cofactor>
    <cofactor evidence="15">
        <name>Mn(2+)</name>
        <dbReference type="ChEBI" id="CHEBI:29035"/>
    </cofactor>
    <text evidence="15">Binds 2 magnesium or manganese ions per subunit.</text>
</comment>
<keyword evidence="10 15" id="KW-0464">Manganese</keyword>
<dbReference type="NCBIfam" id="TIGR01205">
    <property type="entry name" value="D_ala_D_alaTIGR"/>
    <property type="match status" value="1"/>
</dbReference>
<keyword evidence="3 12" id="KW-0436">Ligase</keyword>
<dbReference type="FunFam" id="3.30.470.20:FF:000008">
    <property type="entry name" value="D-alanine--D-alanine ligase"/>
    <property type="match status" value="1"/>
</dbReference>
<feature type="binding site" evidence="15">
    <location>
        <position position="336"/>
    </location>
    <ligand>
        <name>Mg(2+)</name>
        <dbReference type="ChEBI" id="CHEBI:18420"/>
        <label>2</label>
    </ligand>
</feature>
<feature type="active site" evidence="13">
    <location>
        <position position="205"/>
    </location>
</feature>
<feature type="binding site" evidence="15">
    <location>
        <position position="334"/>
    </location>
    <ligand>
        <name>Mg(2+)</name>
        <dbReference type="ChEBI" id="CHEBI:18420"/>
        <label>1</label>
    </ligand>
</feature>
<keyword evidence="8 12" id="KW-0133">Cell shape</keyword>
<feature type="binding site" evidence="14">
    <location>
        <position position="153"/>
    </location>
    <ligand>
        <name>ATP</name>
        <dbReference type="ChEBI" id="CHEBI:30616"/>
    </ligand>
</feature>
<reference evidence="18 19" key="1">
    <citation type="submission" date="2020-07" db="EMBL/GenBank/DDBJ databases">
        <title>Sequencing the genomes of 1000 actinobacteria strains.</title>
        <authorList>
            <person name="Klenk H.-P."/>
        </authorList>
    </citation>
    <scope>NUCLEOTIDE SEQUENCE [LARGE SCALE GENOMIC DNA]</scope>
    <source>
        <strain evidence="18 19">DSM 29531</strain>
    </source>
</reference>
<comment type="similarity">
    <text evidence="2 12">Belongs to the D-alanine--D-alanine ligase family.</text>
</comment>
<keyword evidence="11 12" id="KW-0961">Cell wall biogenesis/degradation</keyword>
<dbReference type="InterPro" id="IPR011761">
    <property type="entry name" value="ATP-grasp"/>
</dbReference>
<dbReference type="Gene3D" id="3.30.470.20">
    <property type="entry name" value="ATP-grasp fold, B domain"/>
    <property type="match status" value="1"/>
</dbReference>
<dbReference type="InterPro" id="IPR013815">
    <property type="entry name" value="ATP_grasp_subdomain_1"/>
</dbReference>
<feature type="active site" evidence="13">
    <location>
        <position position="345"/>
    </location>
</feature>
<feature type="binding site" evidence="14">
    <location>
        <begin position="333"/>
        <end position="334"/>
    </location>
    <ligand>
        <name>ATP</name>
        <dbReference type="ChEBI" id="CHEBI:30616"/>
    </ligand>
</feature>
<dbReference type="GO" id="GO:0009252">
    <property type="term" value="P:peptidoglycan biosynthetic process"/>
    <property type="evidence" value="ECO:0007669"/>
    <property type="project" value="UniProtKB-UniRule"/>
</dbReference>
<feature type="binding site" evidence="14">
    <location>
        <begin position="197"/>
        <end position="199"/>
    </location>
    <ligand>
        <name>ATP</name>
        <dbReference type="ChEBI" id="CHEBI:30616"/>
    </ligand>
</feature>
<keyword evidence="6 16" id="KW-0067">ATP-binding</keyword>
<evidence type="ECO:0000256" key="11">
    <source>
        <dbReference type="ARBA" id="ARBA00023316"/>
    </source>
</evidence>
<comment type="subcellular location">
    <subcellularLocation>
        <location evidence="12">Cytoplasm</location>
    </subcellularLocation>
</comment>
<feature type="binding site" evidence="14">
    <location>
        <begin position="205"/>
        <end position="206"/>
    </location>
    <ligand>
        <name>ATP</name>
        <dbReference type="ChEBI" id="CHEBI:30616"/>
    </ligand>
</feature>
<comment type="cofactor">
    <cofactor evidence="1">
        <name>Mn(2+)</name>
        <dbReference type="ChEBI" id="CHEBI:29035"/>
    </cofactor>
</comment>
<evidence type="ECO:0000256" key="14">
    <source>
        <dbReference type="PIRSR" id="PIRSR039102-2"/>
    </source>
</evidence>
<feature type="binding site" evidence="14">
    <location>
        <begin position="235"/>
        <end position="242"/>
    </location>
    <ligand>
        <name>ATP</name>
        <dbReference type="ChEBI" id="CHEBI:30616"/>
    </ligand>
</feature>
<dbReference type="InterPro" id="IPR016185">
    <property type="entry name" value="PreATP-grasp_dom_sf"/>
</dbReference>
<evidence type="ECO:0000256" key="12">
    <source>
        <dbReference type="HAMAP-Rule" id="MF_00047"/>
    </source>
</evidence>
<evidence type="ECO:0000256" key="5">
    <source>
        <dbReference type="ARBA" id="ARBA00022741"/>
    </source>
</evidence>
<dbReference type="GO" id="GO:0008716">
    <property type="term" value="F:D-alanine-D-alanine ligase activity"/>
    <property type="evidence" value="ECO:0007669"/>
    <property type="project" value="UniProtKB-UniRule"/>
</dbReference>
<dbReference type="Gene3D" id="3.40.50.20">
    <property type="match status" value="1"/>
</dbReference>
<dbReference type="EMBL" id="JACCFW010000001">
    <property type="protein sequence ID" value="NYJ74043.1"/>
    <property type="molecule type" value="Genomic_DNA"/>
</dbReference>
<evidence type="ECO:0000313" key="19">
    <source>
        <dbReference type="Proteomes" id="UP000571817"/>
    </source>
</evidence>
<keyword evidence="19" id="KW-1185">Reference proteome</keyword>
<comment type="function">
    <text evidence="12">Cell wall formation.</text>
</comment>
<evidence type="ECO:0000256" key="9">
    <source>
        <dbReference type="ARBA" id="ARBA00022984"/>
    </source>
</evidence>
<organism evidence="18 19">
    <name type="scientific">Allobranchiibius huperziae</name>
    <dbReference type="NCBI Taxonomy" id="1874116"/>
    <lineage>
        <taxon>Bacteria</taxon>
        <taxon>Bacillati</taxon>
        <taxon>Actinomycetota</taxon>
        <taxon>Actinomycetes</taxon>
        <taxon>Micrococcales</taxon>
        <taxon>Dermacoccaceae</taxon>
        <taxon>Allobranchiibius</taxon>
    </lineage>
</organism>
<dbReference type="NCBIfam" id="NF002528">
    <property type="entry name" value="PRK01966.1-4"/>
    <property type="match status" value="1"/>
</dbReference>
<dbReference type="SUPFAM" id="SSF56059">
    <property type="entry name" value="Glutathione synthetase ATP-binding domain-like"/>
    <property type="match status" value="1"/>
</dbReference>
<evidence type="ECO:0000256" key="6">
    <source>
        <dbReference type="ARBA" id="ARBA00022840"/>
    </source>
</evidence>
<dbReference type="GO" id="GO:0046872">
    <property type="term" value="F:metal ion binding"/>
    <property type="evidence" value="ECO:0007669"/>
    <property type="project" value="UniProtKB-KW"/>
</dbReference>
<evidence type="ECO:0000256" key="1">
    <source>
        <dbReference type="ARBA" id="ARBA00001936"/>
    </source>
</evidence>
<gene>
    <name evidence="12" type="primary">ddl</name>
    <name evidence="18" type="ORF">HNR15_001006</name>
</gene>
<evidence type="ECO:0000256" key="16">
    <source>
        <dbReference type="PROSITE-ProRule" id="PRU00409"/>
    </source>
</evidence>
<feature type="domain" description="ATP-grasp" evidence="17">
    <location>
        <begin position="157"/>
        <end position="367"/>
    </location>
</feature>
<evidence type="ECO:0000256" key="10">
    <source>
        <dbReference type="ARBA" id="ARBA00023211"/>
    </source>
</evidence>
<evidence type="ECO:0000313" key="18">
    <source>
        <dbReference type="EMBL" id="NYJ74043.1"/>
    </source>
</evidence>
<keyword evidence="4 15" id="KW-0479">Metal-binding</keyword>
<dbReference type="Pfam" id="PF01820">
    <property type="entry name" value="Dala_Dala_lig_N"/>
    <property type="match status" value="1"/>
</dbReference>
<dbReference type="PANTHER" id="PTHR23132">
    <property type="entry name" value="D-ALANINE--D-ALANINE LIGASE"/>
    <property type="match status" value="1"/>
</dbReference>